<organism evidence="6 7">
    <name type="scientific">Variovorax boronicumulans</name>
    <dbReference type="NCBI Taxonomy" id="436515"/>
    <lineage>
        <taxon>Bacteria</taxon>
        <taxon>Pseudomonadati</taxon>
        <taxon>Pseudomonadota</taxon>
        <taxon>Betaproteobacteria</taxon>
        <taxon>Burkholderiales</taxon>
        <taxon>Comamonadaceae</taxon>
        <taxon>Variovorax</taxon>
    </lineage>
</organism>
<dbReference type="InterPro" id="IPR029052">
    <property type="entry name" value="Metallo-depent_PP-like"/>
</dbReference>
<evidence type="ECO:0000313" key="7">
    <source>
        <dbReference type="Proteomes" id="UP001242045"/>
    </source>
</evidence>
<comment type="caution">
    <text evidence="6">The sequence shown here is derived from an EMBL/GenBank/DDBJ whole genome shotgun (WGS) entry which is preliminary data.</text>
</comment>
<keyword evidence="2" id="KW-0378">Hydrolase</keyword>
<dbReference type="InterPro" id="IPR026575">
    <property type="entry name" value="GpdQ/CpdA-like"/>
</dbReference>
<keyword evidence="1" id="KW-0479">Metal-binding</keyword>
<dbReference type="InterPro" id="IPR042281">
    <property type="entry name" value="GpdQ_beta-strand"/>
</dbReference>
<dbReference type="InterPro" id="IPR050884">
    <property type="entry name" value="CNP_phosphodiesterase-III"/>
</dbReference>
<dbReference type="Pfam" id="PF00149">
    <property type="entry name" value="Metallophos"/>
    <property type="match status" value="1"/>
</dbReference>
<evidence type="ECO:0000259" key="5">
    <source>
        <dbReference type="Pfam" id="PF00149"/>
    </source>
</evidence>
<evidence type="ECO:0000256" key="3">
    <source>
        <dbReference type="ARBA" id="ARBA00023004"/>
    </source>
</evidence>
<feature type="domain" description="Calcineurin-like phosphoesterase" evidence="5">
    <location>
        <begin position="1"/>
        <end position="196"/>
    </location>
</feature>
<dbReference type="RefSeq" id="WP_307684501.1">
    <property type="nucleotide sequence ID" value="NZ_JAUSRD010000003.1"/>
</dbReference>
<dbReference type="SUPFAM" id="SSF56300">
    <property type="entry name" value="Metallo-dependent phosphatases"/>
    <property type="match status" value="1"/>
</dbReference>
<dbReference type="Proteomes" id="UP001242045">
    <property type="component" value="Unassembled WGS sequence"/>
</dbReference>
<evidence type="ECO:0000256" key="1">
    <source>
        <dbReference type="ARBA" id="ARBA00022723"/>
    </source>
</evidence>
<dbReference type="Gene3D" id="3.60.21.40">
    <property type="entry name" value="GpdQ, catalytic alpha/beta sandwich domain"/>
    <property type="match status" value="1"/>
</dbReference>
<dbReference type="Gene3D" id="3.30.750.180">
    <property type="entry name" value="GpdQ, beta-strand dimerisation domain"/>
    <property type="match status" value="1"/>
</dbReference>
<dbReference type="PANTHER" id="PTHR42988:SF2">
    <property type="entry name" value="CYCLIC NUCLEOTIDE PHOSPHODIESTERASE CBUA0032-RELATED"/>
    <property type="match status" value="1"/>
</dbReference>
<evidence type="ECO:0000256" key="2">
    <source>
        <dbReference type="ARBA" id="ARBA00022801"/>
    </source>
</evidence>
<protein>
    <submittedName>
        <fullName evidence="6">3',5'-cyclic AMP phosphodiesterase CpdA</fullName>
    </submittedName>
</protein>
<dbReference type="PANTHER" id="PTHR42988">
    <property type="entry name" value="PHOSPHOHYDROLASE"/>
    <property type="match status" value="1"/>
</dbReference>
<dbReference type="EMBL" id="JAUSRD010000003">
    <property type="protein sequence ID" value="MDP9892672.1"/>
    <property type="molecule type" value="Genomic_DNA"/>
</dbReference>
<evidence type="ECO:0000256" key="4">
    <source>
        <dbReference type="ARBA" id="ARBA00025742"/>
    </source>
</evidence>
<proteinExistence type="inferred from homology"/>
<dbReference type="CDD" id="cd07402">
    <property type="entry name" value="MPP_GpdQ"/>
    <property type="match status" value="1"/>
</dbReference>
<gene>
    <name evidence="6" type="ORF">J2W31_001777</name>
</gene>
<keyword evidence="3" id="KW-0408">Iron</keyword>
<comment type="similarity">
    <text evidence="4">Belongs to the cyclic nucleotide phosphodiesterase class-III family.</text>
</comment>
<dbReference type="GO" id="GO:0004112">
    <property type="term" value="F:cyclic-nucleotide phosphodiesterase activity"/>
    <property type="evidence" value="ECO:0007669"/>
    <property type="project" value="InterPro"/>
</dbReference>
<dbReference type="GO" id="GO:0046872">
    <property type="term" value="F:metal ion binding"/>
    <property type="evidence" value="ECO:0007669"/>
    <property type="project" value="UniProtKB-KW"/>
</dbReference>
<reference evidence="6" key="1">
    <citation type="submission" date="2023-07" db="EMBL/GenBank/DDBJ databases">
        <title>Sorghum-associated microbial communities from plants grown in Nebraska, USA.</title>
        <authorList>
            <person name="Schachtman D."/>
        </authorList>
    </citation>
    <scope>NUCLEOTIDE SEQUENCE</scope>
    <source>
        <strain evidence="6">DS3754</strain>
    </source>
</reference>
<dbReference type="AlphaFoldDB" id="A0AAW8CQT5"/>
<dbReference type="InterPro" id="IPR004843">
    <property type="entry name" value="Calcineurin-like_PHP"/>
</dbReference>
<sequence>MLIAQISDPHVRPAGQLYQGVVDSNRMLEEAIAHLHALDRRPDLVLLTGDLVDEGRPEEYAQARRLLAKLSIPYLVIPGNHDHRENFRTAFADHAYLPATGALHYCIDTHPVRIVALDSCIPGLHHGHVDAEGLAWLQRTLEADREKPTLLMLHHPPFTSGIPYMDSYRYIDTAPLEAIVRGAGNIELVLCGHVHRTMLKRWAGTVVCSCPSSTTEIALQLAPDAAPASYLGRPACMLHLWDEAEGMVSHVRHIGRMDGPYPFA</sequence>
<dbReference type="InterPro" id="IPR042283">
    <property type="entry name" value="GpdQ_catalytic"/>
</dbReference>
<name>A0AAW8CQT5_9BURK</name>
<accession>A0AAW8CQT5</accession>
<evidence type="ECO:0000313" key="6">
    <source>
        <dbReference type="EMBL" id="MDP9892672.1"/>
    </source>
</evidence>